<evidence type="ECO:0000313" key="3">
    <source>
        <dbReference type="Proteomes" id="UP000001631"/>
    </source>
</evidence>
<reference evidence="2" key="1">
    <citation type="submission" date="2009-02" db="EMBL/GenBank/DDBJ databases">
        <title>The Genome Sequence of Ajellomyces capsulatus strain G186AR.</title>
        <authorList>
            <consortium name="The Broad Institute Genome Sequencing Platform"/>
            <person name="Champion M."/>
            <person name="Cuomo C."/>
            <person name="Ma L.-J."/>
            <person name="Henn M.R."/>
            <person name="Sil A."/>
            <person name="Goldman B."/>
            <person name="Young S.K."/>
            <person name="Kodira C.D."/>
            <person name="Zeng Q."/>
            <person name="Koehrsen M."/>
            <person name="Alvarado L."/>
            <person name="Berlin A."/>
            <person name="Borenstein D."/>
            <person name="Chen Z."/>
            <person name="Engels R."/>
            <person name="Freedman E."/>
            <person name="Gellesch M."/>
            <person name="Goldberg J."/>
            <person name="Griggs A."/>
            <person name="Gujja S."/>
            <person name="Heiman D."/>
            <person name="Hepburn T."/>
            <person name="Howarth C."/>
            <person name="Jen D."/>
            <person name="Larson L."/>
            <person name="Lewis B."/>
            <person name="Mehta T."/>
            <person name="Park D."/>
            <person name="Pearson M."/>
            <person name="Roberts A."/>
            <person name="Saif S."/>
            <person name="Shea T."/>
            <person name="Shenoy N."/>
            <person name="Sisk P."/>
            <person name="Stolte C."/>
            <person name="Sykes S."/>
            <person name="Walk T."/>
            <person name="White J."/>
            <person name="Yandava C."/>
            <person name="Klein B."/>
            <person name="McEwen J.G."/>
            <person name="Puccia R."/>
            <person name="Goldman G.H."/>
            <person name="Felipe M.S."/>
            <person name="Nino-Vega G."/>
            <person name="San-Blas G."/>
            <person name="Taylor J."/>
            <person name="Mendoza L."/>
            <person name="Galagan J."/>
            <person name="Nusbaum C."/>
            <person name="Birren B."/>
        </authorList>
    </citation>
    <scope>NUCLEOTIDE SEQUENCE</scope>
    <source>
        <strain evidence="2">G186AR</strain>
    </source>
</reference>
<accession>C0NGL9</accession>
<protein>
    <recommendedName>
        <fullName evidence="4">Myb-like domain-containing protein</fullName>
    </recommendedName>
</protein>
<evidence type="ECO:0008006" key="4">
    <source>
        <dbReference type="Google" id="ProtNLM"/>
    </source>
</evidence>
<dbReference type="EMBL" id="GG663365">
    <property type="protein sequence ID" value="EEH08954.1"/>
    <property type="molecule type" value="Genomic_DNA"/>
</dbReference>
<sequence length="193" mass="22307">MVDVVIGFDICGRQAAICRWLPTIRLESYQSSSATYYTFRVLGLAEIANGLKEHKAKIHQGDIVVVSHAPEFHNYLLSSLADTIHQGNKMHGKWTVEEDIFVATLRLGTNLTWREIETEFNKRFPPATPKDLESRYNKGLKPGRRVPADKRRISDIIDDYRHYGLEEENPAAKEILQQALRILDEYSMCRLWY</sequence>
<evidence type="ECO:0000313" key="2">
    <source>
        <dbReference type="EMBL" id="EEH08954.1"/>
    </source>
</evidence>
<dbReference type="Proteomes" id="UP000001631">
    <property type="component" value="Unassembled WGS sequence"/>
</dbReference>
<feature type="region of interest" description="Disordered" evidence="1">
    <location>
        <begin position="127"/>
        <end position="146"/>
    </location>
</feature>
<dbReference type="InParanoid" id="C0NGL9"/>
<gene>
    <name evidence="2" type="ORF">HCBG_02491</name>
</gene>
<proteinExistence type="predicted"/>
<dbReference type="GeneID" id="69035507"/>
<dbReference type="HOGENOM" id="CLU_1408374_0_0_1"/>
<evidence type="ECO:0000256" key="1">
    <source>
        <dbReference type="SAM" id="MobiDB-lite"/>
    </source>
</evidence>
<organism evidence="2 3">
    <name type="scientific">Ajellomyces capsulatus (strain G186AR / H82 / ATCC MYA-2454 / RMSCC 2432)</name>
    <name type="common">Darling's disease fungus</name>
    <name type="synonym">Histoplasma capsulatum</name>
    <dbReference type="NCBI Taxonomy" id="447093"/>
    <lineage>
        <taxon>Eukaryota</taxon>
        <taxon>Fungi</taxon>
        <taxon>Dikarya</taxon>
        <taxon>Ascomycota</taxon>
        <taxon>Pezizomycotina</taxon>
        <taxon>Eurotiomycetes</taxon>
        <taxon>Eurotiomycetidae</taxon>
        <taxon>Onygenales</taxon>
        <taxon>Ajellomycetaceae</taxon>
        <taxon>Histoplasma</taxon>
    </lineage>
</organism>
<dbReference type="AlphaFoldDB" id="C0NGL9"/>
<dbReference type="RefSeq" id="XP_045289435.1">
    <property type="nucleotide sequence ID" value="XM_045429540.1"/>
</dbReference>
<keyword evidence="3" id="KW-1185">Reference proteome</keyword>
<name>C0NGL9_AJECG</name>